<dbReference type="InterPro" id="IPR035994">
    <property type="entry name" value="Nucleoside_phosphorylase_sf"/>
</dbReference>
<comment type="caution">
    <text evidence="9">The sequence shown here is derived from an EMBL/GenBank/DDBJ whole genome shotgun (WGS) entry which is preliminary data.</text>
</comment>
<dbReference type="SUPFAM" id="SSF53167">
    <property type="entry name" value="Purine and uridine phosphorylases"/>
    <property type="match status" value="1"/>
</dbReference>
<dbReference type="InterPro" id="IPR015943">
    <property type="entry name" value="WD40/YVTN_repeat-like_dom_sf"/>
</dbReference>
<name>A0ABR0SCP9_9HYPO</name>
<feature type="repeat" description="WD" evidence="7">
    <location>
        <begin position="914"/>
        <end position="955"/>
    </location>
</feature>
<keyword evidence="10" id="KW-1185">Reference proteome</keyword>
<dbReference type="CDD" id="cd00200">
    <property type="entry name" value="WD40"/>
    <property type="match status" value="2"/>
</dbReference>
<feature type="repeat" description="WD" evidence="7">
    <location>
        <begin position="956"/>
        <end position="997"/>
    </location>
</feature>
<feature type="repeat" description="WD" evidence="7">
    <location>
        <begin position="872"/>
        <end position="913"/>
    </location>
</feature>
<dbReference type="SUPFAM" id="SSF52540">
    <property type="entry name" value="P-loop containing nucleoside triphosphate hydrolases"/>
    <property type="match status" value="1"/>
</dbReference>
<evidence type="ECO:0000256" key="6">
    <source>
        <dbReference type="ARBA" id="ARBA00043913"/>
    </source>
</evidence>
<feature type="repeat" description="WD" evidence="7">
    <location>
        <begin position="746"/>
        <end position="787"/>
    </location>
</feature>
<comment type="similarity">
    <text evidence="4">Belongs to the WD repeat MDV1/CAF4 family.</text>
</comment>
<proteinExistence type="inferred from homology"/>
<dbReference type="PRINTS" id="PR00320">
    <property type="entry name" value="GPROTEINBRPT"/>
</dbReference>
<feature type="repeat" description="WD" evidence="7">
    <location>
        <begin position="998"/>
        <end position="1039"/>
    </location>
</feature>
<dbReference type="InterPro" id="IPR056884">
    <property type="entry name" value="NPHP3-like_N"/>
</dbReference>
<comment type="function">
    <text evidence="6">Involved in mitochondrial fission. Acts as an adapter protein required to form mitochondrial fission complexes. Formation of these complexes is required to promote constriction and fission of the mitochondrial compartment at a late step in mitochondrial division.</text>
</comment>
<dbReference type="Pfam" id="PF00400">
    <property type="entry name" value="WD40"/>
    <property type="match status" value="13"/>
</dbReference>
<dbReference type="PANTHER" id="PTHR22847:SF637">
    <property type="entry name" value="WD REPEAT DOMAIN 5B"/>
    <property type="match status" value="1"/>
</dbReference>
<feature type="repeat" description="WD" evidence="7">
    <location>
        <begin position="1124"/>
        <end position="1165"/>
    </location>
</feature>
<keyword evidence="3" id="KW-0175">Coiled coil</keyword>
<evidence type="ECO:0000313" key="10">
    <source>
        <dbReference type="Proteomes" id="UP001338125"/>
    </source>
</evidence>
<dbReference type="EMBL" id="JAVFKD010000015">
    <property type="protein sequence ID" value="KAK5989580.1"/>
    <property type="molecule type" value="Genomic_DNA"/>
</dbReference>
<dbReference type="PANTHER" id="PTHR22847">
    <property type="entry name" value="WD40 REPEAT PROTEIN"/>
    <property type="match status" value="1"/>
</dbReference>
<dbReference type="InterPro" id="IPR001680">
    <property type="entry name" value="WD40_rpt"/>
</dbReference>
<dbReference type="InterPro" id="IPR020472">
    <property type="entry name" value="WD40_PAC1"/>
</dbReference>
<dbReference type="Gene3D" id="3.40.50.300">
    <property type="entry name" value="P-loop containing nucleotide triphosphate hydrolases"/>
    <property type="match status" value="1"/>
</dbReference>
<dbReference type="PROSITE" id="PS50294">
    <property type="entry name" value="WD_REPEATS_REGION"/>
    <property type="match status" value="13"/>
</dbReference>
<evidence type="ECO:0000256" key="4">
    <source>
        <dbReference type="ARBA" id="ARBA00038415"/>
    </source>
</evidence>
<organism evidence="9 10">
    <name type="scientific">Cladobotryum mycophilum</name>
    <dbReference type="NCBI Taxonomy" id="491253"/>
    <lineage>
        <taxon>Eukaryota</taxon>
        <taxon>Fungi</taxon>
        <taxon>Dikarya</taxon>
        <taxon>Ascomycota</taxon>
        <taxon>Pezizomycotina</taxon>
        <taxon>Sordariomycetes</taxon>
        <taxon>Hypocreomycetidae</taxon>
        <taxon>Hypocreales</taxon>
        <taxon>Hypocreaceae</taxon>
        <taxon>Cladobotryum</taxon>
    </lineage>
</organism>
<gene>
    <name evidence="9" type="ORF">PT974_11107</name>
</gene>
<feature type="repeat" description="WD" evidence="7">
    <location>
        <begin position="704"/>
        <end position="745"/>
    </location>
</feature>
<evidence type="ECO:0000256" key="3">
    <source>
        <dbReference type="ARBA" id="ARBA00023054"/>
    </source>
</evidence>
<dbReference type="SMART" id="SM00320">
    <property type="entry name" value="WD40"/>
    <property type="match status" value="13"/>
</dbReference>
<feature type="repeat" description="WD" evidence="7">
    <location>
        <begin position="1040"/>
        <end position="1081"/>
    </location>
</feature>
<accession>A0ABR0SCP9</accession>
<feature type="repeat" description="WD" evidence="7">
    <location>
        <begin position="830"/>
        <end position="871"/>
    </location>
</feature>
<evidence type="ECO:0000256" key="2">
    <source>
        <dbReference type="ARBA" id="ARBA00022737"/>
    </source>
</evidence>
<evidence type="ECO:0000259" key="8">
    <source>
        <dbReference type="Pfam" id="PF24883"/>
    </source>
</evidence>
<evidence type="ECO:0000313" key="9">
    <source>
        <dbReference type="EMBL" id="KAK5989580.1"/>
    </source>
</evidence>
<feature type="domain" description="Nephrocystin 3-like N-terminal" evidence="8">
    <location>
        <begin position="376"/>
        <end position="533"/>
    </location>
</feature>
<keyword evidence="1 7" id="KW-0853">WD repeat</keyword>
<feature type="repeat" description="WD" evidence="7">
    <location>
        <begin position="1208"/>
        <end position="1249"/>
    </location>
</feature>
<feature type="repeat" description="WD" evidence="7">
    <location>
        <begin position="1166"/>
        <end position="1207"/>
    </location>
</feature>
<protein>
    <recommendedName>
        <fullName evidence="5">Mitochondrial division protein 1</fullName>
    </recommendedName>
</protein>
<sequence length="1343" mass="147309">MSNHEDYTVGWICAISTERVAAEAFLDEEHEPPEYVSSHDNNDYTLGKIGKHNVVIAVLPDGEYGIASAASVARDMLHSFPNVRIGLMVGIGGGAPSAKHDIRLGDVVVSASRDGKGGVFQYDFGKTVQDQSFQQTGFLDQPPTALRTAMNGIKAQYERKGHRLEETIINILQKNPRLRREYKRPDPSSDRLYRSGVVHPAGETSCAAVCGDDLLILLPRTERTENDDNPAIHYGTIASANQLMKDAMTRDRLAAEKDVLCFEMEAAGLMNHFPCLVIRGICDYSDSHKNKEWQGYAAMAAAAYAKDLLTRIPPNRVEAEKKIGGLLSEIDQKIDTVSQSLSFIKIPVAEGAAFDSYTEEQNSVCLPKTRIELLNQISEWAENPSTKSIFWLNGMAGTGKSTISRTIARSFASTGHLGASFFFKRGEGDRGSSARFFTTIAAQLAARKPTIASHIKSAIDANSAIGDKGLKEQFDKLILQPLTAISLNAEKGEFLVIVIDALDECKLEDEVKLIIHLFGSAKGLGLKVFVTSRPELPIRLGFHSIMGKYRDIVLHEIPEPIIEHDISTFLEHELAKIRTAYNGILNNQLSMLHSVLSIPKSAGSPVRLLHLSFRDFLLDPERQGENLFWVDETLAHSQMAANCLRTMKQFLREDICNLRKLGLEGSIVDSQKVNADIPAELQYACLNWVFHLQESNWAQCIQKLEGHSGWVESVAFSHDSSLVASASDDRTVRLWRADTGDCIQTLEGHSDWVESVAFSHDSSLVASASRDCTVRLWRADTGDCVQTLEGHSDSVESVAFSHDSSLVASASRDRTVRLWRADTGDCIQTLEGHSGWVESVAFSHDSSLVASASDDRTVRLWRADTGDCIQTLEGHSDSVESVAFSHDSSLVASASRDCTVRLWRADTGDCIQTLEGHSGSVESVAFSHDSSLVASASRDRTVRLWRADTGDCIQTLEGHSDWVESVAFSHDSSLVASASRDRTVRLWRADTGDCVQTLEGHSGSVESVAFSHDSSLVASASRDRTVRLWRADTGDCVQTLEGHSGSVESVAFSHDSSLVASASRDRTVRLWRADTGDCVQTLEGHSGWVESVAFSHDSSLVASASDDRTVRLWRADTGDCVQTLEGHSGWVESVAFSHDSSLVASASRDRTVRLWRADTGDCVQTLEGHSGWVESVAFSHDSSLVASASDDRTVRLWRADTGDCVQTLEGHSGWVESVAFSHDSSLVASASHDRTVRLWRADTGDCVQKLDIGGISHLSFISDNLHLLTNVGTFITAETKHNFRAIGYGFSRDRCWITWNGNDLLWLPLEYRPSCMAVSKSTLVVGCHSGRVLVIAFSTKFRP</sequence>
<dbReference type="Gene3D" id="3.40.50.1580">
    <property type="entry name" value="Nucleoside phosphorylase domain"/>
    <property type="match status" value="1"/>
</dbReference>
<dbReference type="SUPFAM" id="SSF50978">
    <property type="entry name" value="WD40 repeat-like"/>
    <property type="match status" value="3"/>
</dbReference>
<reference evidence="9 10" key="1">
    <citation type="submission" date="2024-01" db="EMBL/GenBank/DDBJ databases">
        <title>Complete genome of Cladobotryum mycophilum ATHUM6906.</title>
        <authorList>
            <person name="Christinaki A.C."/>
            <person name="Myridakis A.I."/>
            <person name="Kouvelis V.N."/>
        </authorList>
    </citation>
    <scope>NUCLEOTIDE SEQUENCE [LARGE SCALE GENOMIC DNA]</scope>
    <source>
        <strain evidence="9 10">ATHUM6906</strain>
    </source>
</reference>
<dbReference type="InterPro" id="IPR027417">
    <property type="entry name" value="P-loop_NTPase"/>
</dbReference>
<evidence type="ECO:0000256" key="7">
    <source>
        <dbReference type="PROSITE-ProRule" id="PRU00221"/>
    </source>
</evidence>
<dbReference type="Gene3D" id="2.130.10.10">
    <property type="entry name" value="YVTN repeat-like/Quinoprotein amine dehydrogenase"/>
    <property type="match status" value="6"/>
</dbReference>
<feature type="repeat" description="WD" evidence="7">
    <location>
        <begin position="788"/>
        <end position="829"/>
    </location>
</feature>
<dbReference type="InterPro" id="IPR036322">
    <property type="entry name" value="WD40_repeat_dom_sf"/>
</dbReference>
<feature type="repeat" description="WD" evidence="7">
    <location>
        <begin position="1082"/>
        <end position="1123"/>
    </location>
</feature>
<evidence type="ECO:0000256" key="5">
    <source>
        <dbReference type="ARBA" id="ARBA00039789"/>
    </source>
</evidence>
<keyword evidence="2" id="KW-0677">Repeat</keyword>
<dbReference type="Pfam" id="PF24883">
    <property type="entry name" value="NPHP3_N"/>
    <property type="match status" value="1"/>
</dbReference>
<dbReference type="PROSITE" id="PS50082">
    <property type="entry name" value="WD_REPEATS_2"/>
    <property type="match status" value="13"/>
</dbReference>
<dbReference type="Proteomes" id="UP001338125">
    <property type="component" value="Unassembled WGS sequence"/>
</dbReference>
<evidence type="ECO:0000256" key="1">
    <source>
        <dbReference type="ARBA" id="ARBA00022574"/>
    </source>
</evidence>